<gene>
    <name evidence="1" type="ORF">G9272_16805</name>
</gene>
<evidence type="ECO:0000313" key="1">
    <source>
        <dbReference type="EMBL" id="QJT01766.1"/>
    </source>
</evidence>
<name>A0A6M4WV28_9ACTN</name>
<dbReference type="EMBL" id="CP049838">
    <property type="protein sequence ID" value="QJT01766.1"/>
    <property type="molecule type" value="Genomic_DNA"/>
</dbReference>
<sequence>MTARTLPHDPYIVAVLGALTAAGLEPDDVWTSDAETDPYEAGPDAGCTTMLNAVITWDDETDDDSGGLLLLWDHPAEQWQYARPRAEGGNTEPEFLERLGRWSDPAAVAATARALLAGTPLPDGHAPYWHEADAVRVAVDAWASEEH</sequence>
<proteinExistence type="predicted"/>
<protein>
    <submittedName>
        <fullName evidence="1">Uncharacterized protein</fullName>
    </submittedName>
</protein>
<keyword evidence="2" id="KW-1185">Reference proteome</keyword>
<dbReference type="Proteomes" id="UP000502665">
    <property type="component" value="Chromosome"/>
</dbReference>
<accession>A0A6M4WV28</accession>
<dbReference type="AlphaFoldDB" id="A0A6M4WV28"/>
<reference evidence="1" key="1">
    <citation type="submission" date="2020-03" db="EMBL/GenBank/DDBJ databases">
        <title>Molecular networking-based the target discovery of potent antiproliferative macrolactams: 5/6/7/16 polycyclic ansamycins and glycosylated trienomycin from Streptomyces cacaoi subsp. asoensis.</title>
        <authorList>
            <person name="Liu L.-L."/>
        </authorList>
    </citation>
    <scope>NUCLEOTIDE SEQUENCE [LARGE SCALE GENOMIC DNA]</scope>
    <source>
        <strain evidence="1">H2S5</strain>
    </source>
</reference>
<evidence type="ECO:0000313" key="2">
    <source>
        <dbReference type="Proteomes" id="UP000502665"/>
    </source>
</evidence>
<organism evidence="1 2">
    <name type="scientific">Streptomyces asoensis</name>
    <dbReference type="NCBI Taxonomy" id="249586"/>
    <lineage>
        <taxon>Bacteria</taxon>
        <taxon>Bacillati</taxon>
        <taxon>Actinomycetota</taxon>
        <taxon>Actinomycetes</taxon>
        <taxon>Kitasatosporales</taxon>
        <taxon>Streptomycetaceae</taxon>
        <taxon>Streptomyces</taxon>
    </lineage>
</organism>
<dbReference type="RefSeq" id="WP_171397320.1">
    <property type="nucleotide sequence ID" value="NZ_CP049838.1"/>
</dbReference>